<dbReference type="InterPro" id="IPR005117">
    <property type="entry name" value="NiRdtase/SiRdtase_haem-b_fer"/>
</dbReference>
<evidence type="ECO:0000313" key="5">
    <source>
        <dbReference type="EMBL" id="KMO25639.1"/>
    </source>
</evidence>
<keyword evidence="2" id="KW-0408">Iron</keyword>
<sequence length="165" mass="16680">MSVDPAPRRGWCPGLARPMPTGDGLLVRLHPVSGRLSARQVRAAARAAREGGNGLLDVTARGNLQIRGVTVESHGHVVDILAEAGLGDARHDGGPQRLTLDAPLAGADVLAVVAAVEAIGRDDGGPQRLTLDAPLAGADVLAVVAAVEAIGREVAGLPAKTLVAV</sequence>
<name>A0ABR5HGE1_9HYPH</name>
<keyword evidence="1" id="KW-0004">4Fe-4S</keyword>
<evidence type="ECO:0000256" key="3">
    <source>
        <dbReference type="ARBA" id="ARBA00023002"/>
    </source>
</evidence>
<dbReference type="InterPro" id="IPR051329">
    <property type="entry name" value="NIR_SIR_4Fe-4S"/>
</dbReference>
<reference evidence="5 6" key="1">
    <citation type="submission" date="2014-11" db="EMBL/GenBank/DDBJ databases">
        <title>Comparative genomics of Methylobacterium species.</title>
        <authorList>
            <person name="Chaudhry V."/>
            <person name="Patil P.B."/>
        </authorList>
    </citation>
    <scope>NUCLEOTIDE SEQUENCE [LARGE SCALE GENOMIC DNA]</scope>
    <source>
        <strain evidence="5 6">SE3.6</strain>
    </source>
</reference>
<gene>
    <name evidence="5" type="ORF">QR79_06645</name>
</gene>
<keyword evidence="1" id="KW-0411">Iron-sulfur</keyword>
<keyword evidence="6" id="KW-1185">Reference proteome</keyword>
<dbReference type="Pfam" id="PF03460">
    <property type="entry name" value="NIR_SIR_ferr"/>
    <property type="match status" value="1"/>
</dbReference>
<dbReference type="InterPro" id="IPR036136">
    <property type="entry name" value="Nit/Sulf_reduc_fer-like_dom_sf"/>
</dbReference>
<organism evidence="5 6">
    <name type="scientific">Methylobacterium indicum</name>
    <dbReference type="NCBI Taxonomy" id="1775910"/>
    <lineage>
        <taxon>Bacteria</taxon>
        <taxon>Pseudomonadati</taxon>
        <taxon>Pseudomonadota</taxon>
        <taxon>Alphaproteobacteria</taxon>
        <taxon>Hyphomicrobiales</taxon>
        <taxon>Methylobacteriaceae</taxon>
        <taxon>Methylobacterium</taxon>
    </lineage>
</organism>
<evidence type="ECO:0000259" key="4">
    <source>
        <dbReference type="Pfam" id="PF03460"/>
    </source>
</evidence>
<keyword evidence="3" id="KW-0560">Oxidoreductase</keyword>
<protein>
    <recommendedName>
        <fullName evidence="4">Nitrite/Sulfite reductase ferredoxin-like domain-containing protein</fullName>
    </recommendedName>
</protein>
<evidence type="ECO:0000313" key="6">
    <source>
        <dbReference type="Proteomes" id="UP000036471"/>
    </source>
</evidence>
<keyword evidence="2" id="KW-0479">Metal-binding</keyword>
<dbReference type="PANTHER" id="PTHR32439:SF9">
    <property type="entry name" value="BLR3264 PROTEIN"/>
    <property type="match status" value="1"/>
</dbReference>
<evidence type="ECO:0000256" key="2">
    <source>
        <dbReference type="ARBA" id="ARBA00022617"/>
    </source>
</evidence>
<dbReference type="PANTHER" id="PTHR32439">
    <property type="entry name" value="FERREDOXIN--NITRITE REDUCTASE, CHLOROPLASTIC"/>
    <property type="match status" value="1"/>
</dbReference>
<dbReference type="Gene3D" id="3.90.480.20">
    <property type="match status" value="1"/>
</dbReference>
<feature type="non-terminal residue" evidence="5">
    <location>
        <position position="165"/>
    </location>
</feature>
<keyword evidence="2" id="KW-0349">Heme</keyword>
<accession>A0ABR5HGE1</accession>
<dbReference type="Proteomes" id="UP000036471">
    <property type="component" value="Unassembled WGS sequence"/>
</dbReference>
<proteinExistence type="predicted"/>
<comment type="caution">
    <text evidence="5">The sequence shown here is derived from an EMBL/GenBank/DDBJ whole genome shotgun (WGS) entry which is preliminary data.</text>
</comment>
<feature type="domain" description="Nitrite/Sulfite reductase ferredoxin-like" evidence="4">
    <location>
        <begin position="18"/>
        <end position="84"/>
    </location>
</feature>
<evidence type="ECO:0000256" key="1">
    <source>
        <dbReference type="ARBA" id="ARBA00022485"/>
    </source>
</evidence>
<dbReference type="EMBL" id="JTHG01000049">
    <property type="protein sequence ID" value="KMO25639.1"/>
    <property type="molecule type" value="Genomic_DNA"/>
</dbReference>
<dbReference type="SUPFAM" id="SSF55124">
    <property type="entry name" value="Nitrite/Sulfite reductase N-terminal domain-like"/>
    <property type="match status" value="1"/>
</dbReference>